<protein>
    <submittedName>
        <fullName evidence="1">Uncharacterized protein</fullName>
    </submittedName>
</protein>
<organism evidence="1 2">
    <name type="scientific">Amycolatopsis carbonis</name>
    <dbReference type="NCBI Taxonomy" id="715471"/>
    <lineage>
        <taxon>Bacteria</taxon>
        <taxon>Bacillati</taxon>
        <taxon>Actinomycetota</taxon>
        <taxon>Actinomycetes</taxon>
        <taxon>Pseudonocardiales</taxon>
        <taxon>Pseudonocardiaceae</taxon>
        <taxon>Amycolatopsis</taxon>
    </lineage>
</organism>
<evidence type="ECO:0000313" key="2">
    <source>
        <dbReference type="Proteomes" id="UP001236014"/>
    </source>
</evidence>
<dbReference type="EMBL" id="CP127294">
    <property type="protein sequence ID" value="WIX75677.1"/>
    <property type="molecule type" value="Genomic_DNA"/>
</dbReference>
<reference evidence="1 2" key="1">
    <citation type="submission" date="2023-06" db="EMBL/GenBank/DDBJ databases">
        <authorList>
            <person name="Oyuntsetseg B."/>
            <person name="Kim S.B."/>
        </authorList>
    </citation>
    <scope>NUCLEOTIDE SEQUENCE [LARGE SCALE GENOMIC DNA]</scope>
    <source>
        <strain evidence="1 2">2-15</strain>
    </source>
</reference>
<accession>A0A9Y2I9P5</accession>
<evidence type="ECO:0000313" key="1">
    <source>
        <dbReference type="EMBL" id="WIX75677.1"/>
    </source>
</evidence>
<proteinExistence type="predicted"/>
<dbReference type="RefSeq" id="WP_285966442.1">
    <property type="nucleotide sequence ID" value="NZ_CP127294.1"/>
</dbReference>
<keyword evidence="2" id="KW-1185">Reference proteome</keyword>
<dbReference type="AlphaFoldDB" id="A0A9Y2I9P5"/>
<sequence length="49" mass="5956">MAQVLRHLTEPKPEYVAEWQDLPAWQRDVYTYVFESIEQRFGRPRCGEE</sequence>
<gene>
    <name evidence="1" type="ORF">QRX50_29785</name>
</gene>
<name>A0A9Y2I9P5_9PSEU</name>
<dbReference type="Proteomes" id="UP001236014">
    <property type="component" value="Chromosome"/>
</dbReference>
<dbReference type="KEGG" id="acab:QRX50_29785"/>